<feature type="compositionally biased region" description="Polar residues" evidence="1">
    <location>
        <begin position="1"/>
        <end position="16"/>
    </location>
</feature>
<dbReference type="AlphaFoldDB" id="A0A4Y7TCF3"/>
<dbReference type="Proteomes" id="UP000298030">
    <property type="component" value="Unassembled WGS sequence"/>
</dbReference>
<evidence type="ECO:0000256" key="1">
    <source>
        <dbReference type="SAM" id="MobiDB-lite"/>
    </source>
</evidence>
<accession>A0A4Y7TCF3</accession>
<evidence type="ECO:0000313" key="2">
    <source>
        <dbReference type="EMBL" id="TEB31634.1"/>
    </source>
</evidence>
<dbReference type="EMBL" id="QPFP01000018">
    <property type="protein sequence ID" value="TEB31634.1"/>
    <property type="molecule type" value="Genomic_DNA"/>
</dbReference>
<reference evidence="2 3" key="1">
    <citation type="journal article" date="2019" name="Nat. Ecol. Evol.">
        <title>Megaphylogeny resolves global patterns of mushroom evolution.</title>
        <authorList>
            <person name="Varga T."/>
            <person name="Krizsan K."/>
            <person name="Foldi C."/>
            <person name="Dima B."/>
            <person name="Sanchez-Garcia M."/>
            <person name="Sanchez-Ramirez S."/>
            <person name="Szollosi G.J."/>
            <person name="Szarkandi J.G."/>
            <person name="Papp V."/>
            <person name="Albert L."/>
            <person name="Andreopoulos W."/>
            <person name="Angelini C."/>
            <person name="Antonin V."/>
            <person name="Barry K.W."/>
            <person name="Bougher N.L."/>
            <person name="Buchanan P."/>
            <person name="Buyck B."/>
            <person name="Bense V."/>
            <person name="Catcheside P."/>
            <person name="Chovatia M."/>
            <person name="Cooper J."/>
            <person name="Damon W."/>
            <person name="Desjardin D."/>
            <person name="Finy P."/>
            <person name="Geml J."/>
            <person name="Haridas S."/>
            <person name="Hughes K."/>
            <person name="Justo A."/>
            <person name="Karasinski D."/>
            <person name="Kautmanova I."/>
            <person name="Kiss B."/>
            <person name="Kocsube S."/>
            <person name="Kotiranta H."/>
            <person name="LaButti K.M."/>
            <person name="Lechner B.E."/>
            <person name="Liimatainen K."/>
            <person name="Lipzen A."/>
            <person name="Lukacs Z."/>
            <person name="Mihaltcheva S."/>
            <person name="Morgado L.N."/>
            <person name="Niskanen T."/>
            <person name="Noordeloos M.E."/>
            <person name="Ohm R.A."/>
            <person name="Ortiz-Santana B."/>
            <person name="Ovrebo C."/>
            <person name="Racz N."/>
            <person name="Riley R."/>
            <person name="Savchenko A."/>
            <person name="Shiryaev A."/>
            <person name="Soop K."/>
            <person name="Spirin V."/>
            <person name="Szebenyi C."/>
            <person name="Tomsovsky M."/>
            <person name="Tulloss R.E."/>
            <person name="Uehling J."/>
            <person name="Grigoriev I.V."/>
            <person name="Vagvolgyi C."/>
            <person name="Papp T."/>
            <person name="Martin F.M."/>
            <person name="Miettinen O."/>
            <person name="Hibbett D.S."/>
            <person name="Nagy L.G."/>
        </authorList>
    </citation>
    <scope>NUCLEOTIDE SEQUENCE [LARGE SCALE GENOMIC DNA]</scope>
    <source>
        <strain evidence="2 3">FP101781</strain>
    </source>
</reference>
<name>A0A4Y7TCF3_COPMI</name>
<feature type="region of interest" description="Disordered" evidence="1">
    <location>
        <begin position="101"/>
        <end position="129"/>
    </location>
</feature>
<gene>
    <name evidence="2" type="ORF">FA13DRAFT_336521</name>
</gene>
<protein>
    <submittedName>
        <fullName evidence="2">Uncharacterized protein</fullName>
    </submittedName>
</protein>
<feature type="region of interest" description="Disordered" evidence="1">
    <location>
        <begin position="227"/>
        <end position="251"/>
    </location>
</feature>
<comment type="caution">
    <text evidence="2">The sequence shown here is derived from an EMBL/GenBank/DDBJ whole genome shotgun (WGS) entry which is preliminary data.</text>
</comment>
<proteinExistence type="predicted"/>
<sequence>MDTTTTTAGGNSNVPSTPFRRPRVTSMPSSNKTPLAVDRDRLNAANHQYYQQTSQGRGGLGPMSSMRTTLRTSAGGKMSKEDLTSYEAAVLARKTPMNLNMGRLSSRRRGGSVNPPGGPGSGLSKASWSGDNLDGARAISSTEGCTISSSSSWPNRMGVMEIRAPAHLRLRGRVRWRRRRTLLPWDMLLAPTTSTWREARGRLAALGWGCRGLLRKRLASSVLESGTPKAMKFDDTPHSPSSIPPVGSSAA</sequence>
<feature type="region of interest" description="Disordered" evidence="1">
    <location>
        <begin position="1"/>
        <end position="36"/>
    </location>
</feature>
<evidence type="ECO:0000313" key="3">
    <source>
        <dbReference type="Proteomes" id="UP000298030"/>
    </source>
</evidence>
<organism evidence="2 3">
    <name type="scientific">Coprinellus micaceus</name>
    <name type="common">Glistening ink-cap mushroom</name>
    <name type="synonym">Coprinus micaceus</name>
    <dbReference type="NCBI Taxonomy" id="71717"/>
    <lineage>
        <taxon>Eukaryota</taxon>
        <taxon>Fungi</taxon>
        <taxon>Dikarya</taxon>
        <taxon>Basidiomycota</taxon>
        <taxon>Agaricomycotina</taxon>
        <taxon>Agaricomycetes</taxon>
        <taxon>Agaricomycetidae</taxon>
        <taxon>Agaricales</taxon>
        <taxon>Agaricineae</taxon>
        <taxon>Psathyrellaceae</taxon>
        <taxon>Coprinellus</taxon>
    </lineage>
</organism>
<keyword evidence="3" id="KW-1185">Reference proteome</keyword>
<dbReference type="OrthoDB" id="6365676at2759"/>
<dbReference type="STRING" id="71717.A0A4Y7TCF3"/>